<evidence type="ECO:0000256" key="1">
    <source>
        <dbReference type="SAM" id="MobiDB-lite"/>
    </source>
</evidence>
<protein>
    <submittedName>
        <fullName evidence="2">Uncharacterized protein</fullName>
    </submittedName>
</protein>
<proteinExistence type="predicted"/>
<name>A0A6S6M519_9BACT</name>
<dbReference type="KEGG" id="gbn:GEOBRER4_35980"/>
<dbReference type="AlphaFoldDB" id="A0A6S6M519"/>
<evidence type="ECO:0000313" key="3">
    <source>
        <dbReference type="Proteomes" id="UP000515472"/>
    </source>
</evidence>
<gene>
    <name evidence="2" type="ORF">GEOBRER4_35980</name>
</gene>
<accession>A0A6S6M519</accession>
<sequence length="761" mass="87157">MKDSGTSRKDKQYPPLKSLHGGIDTSDPLRPFIGKHGVQYDLSYLNHPLLHRRTVESLAYAITLRLSKMSRPTQQLLHPNGIKTKKFILWLLHFLSGNDKPFAESVKQSLASGDIPDQASWQMVIDSFRNTAIRNKDNPFSRGTKCSRSEFIHCISGFLRICEARGVFPRAVLKGIRNAHLHKRRRKILGDLPSHKLSEREIDRLVGGYLRQSVNKHDIIEEERKACIRTLASSGLSIAGMTDGQIIEEIRKLNTERLAEVRRCAEADFIKGWEAYQEGQQLLAESDLSYEVDMLGPMKEWFEVVQHDPSGIRTKTVQNPFRQMFLGTSKRINGRWTRQPLPVRVAKSRLLTLLDGRYGLCPKLRRSDKDICEEPILRIWRNVFRGNGFHDFEGWPKERLGTSMYTLLMAQIILLIDTGLNVEVVDGLTVDCVRDTDVPTIKEIWGIKSRADNKPVHSRVRIDSKDRANSIVVIQRVKEMTQRLRRLAKNGHPLYEVRTEEARVEQRLFLREKIIGVPMGSVTVTAGVVAVYDKALKKFKENHPSIGAYSFLPTSIRPTVRVLAFVNGEDIETSRAQLAHKTIATSTGYVVRTLSRMEMEERIRGFMKHYEAIVIQDIEDAARRLGYTTAEYEDRLANAKRTGLGTICDHQRKDDEGKEFSVKRSDCDPVDDCPKCPLARVFPALKENLVDAFMMRRWIRDNEIELRMNEERWQEVWMRWLAIVEGGIDKAKSAHNVSRKILREAEEMAKALGTADFVPLI</sequence>
<feature type="compositionally biased region" description="Basic and acidic residues" evidence="1">
    <location>
        <begin position="1"/>
        <end position="12"/>
    </location>
</feature>
<feature type="region of interest" description="Disordered" evidence="1">
    <location>
        <begin position="1"/>
        <end position="22"/>
    </location>
</feature>
<keyword evidence="3" id="KW-1185">Reference proteome</keyword>
<dbReference type="EMBL" id="AP023213">
    <property type="protein sequence ID" value="BCG48848.1"/>
    <property type="molecule type" value="Genomic_DNA"/>
</dbReference>
<dbReference type="Proteomes" id="UP000515472">
    <property type="component" value="Chromosome"/>
</dbReference>
<reference evidence="2 3" key="1">
    <citation type="submission" date="2020-06" db="EMBL/GenBank/DDBJ databases">
        <title>Interaction of electrochemicaly active bacteria, Geobacter bremensis R4 on different carbon anode.</title>
        <authorList>
            <person name="Meng L."/>
            <person name="Yoshida N."/>
        </authorList>
    </citation>
    <scope>NUCLEOTIDE SEQUENCE [LARGE SCALE GENOMIC DNA]</scope>
    <source>
        <strain evidence="2 3">R4</strain>
    </source>
</reference>
<dbReference type="RefSeq" id="WP_185243469.1">
    <property type="nucleotide sequence ID" value="NZ_AP023213.1"/>
</dbReference>
<organism evidence="2 3">
    <name type="scientific">Citrifermentans bremense</name>
    <dbReference type="NCBI Taxonomy" id="60035"/>
    <lineage>
        <taxon>Bacteria</taxon>
        <taxon>Pseudomonadati</taxon>
        <taxon>Thermodesulfobacteriota</taxon>
        <taxon>Desulfuromonadia</taxon>
        <taxon>Geobacterales</taxon>
        <taxon>Geobacteraceae</taxon>
        <taxon>Citrifermentans</taxon>
    </lineage>
</organism>
<evidence type="ECO:0000313" key="2">
    <source>
        <dbReference type="EMBL" id="BCG48848.1"/>
    </source>
</evidence>